<comment type="caution">
    <text evidence="3">The sequence shown here is derived from an EMBL/GenBank/DDBJ whole genome shotgun (WGS) entry which is preliminary data.</text>
</comment>
<sequence length="356" mass="41214">MESLVELGSLGVKYRNSYTNTLCHQDIMAPRRDPDNTPTNAELAQSVQQLAQFMHTLGATVLQNNQNQNNGNDAAKRVASRNPPSFHGQEDPRILENWLRLFDKLFDAVSCPEEQRVDIAVYYLQQEADNWWVSSGPTLRQQPDFNWEAFKIAMRKRFYPAHVQATMRDEFIHLKQMGMSVQEYHNKFVDLAPFAKTIVPDESTKVEKFIYGLNYDTQKIVAVLGCQTPTEAYDRAAVHYRVQQLQRERNQKMKRDEDGGRGEKRVTVHPPTQQQEGRRRRDDQGGRNFHGQNQQNDRRVAPRDRHFYCKRCGRDHPDVNCDGSLKKMFQLWEARAPNLRVSLKDQWGTSAPGAIP</sequence>
<protein>
    <recommendedName>
        <fullName evidence="2">Retrotransposon gag domain-containing protein</fullName>
    </recommendedName>
</protein>
<organism evidence="3 5">
    <name type="scientific">Cuscuta epithymum</name>
    <dbReference type="NCBI Taxonomy" id="186058"/>
    <lineage>
        <taxon>Eukaryota</taxon>
        <taxon>Viridiplantae</taxon>
        <taxon>Streptophyta</taxon>
        <taxon>Embryophyta</taxon>
        <taxon>Tracheophyta</taxon>
        <taxon>Spermatophyta</taxon>
        <taxon>Magnoliopsida</taxon>
        <taxon>eudicotyledons</taxon>
        <taxon>Gunneridae</taxon>
        <taxon>Pentapetalae</taxon>
        <taxon>asterids</taxon>
        <taxon>lamiids</taxon>
        <taxon>Solanales</taxon>
        <taxon>Convolvulaceae</taxon>
        <taxon>Cuscuteae</taxon>
        <taxon>Cuscuta</taxon>
        <taxon>Cuscuta subgen. Cuscuta</taxon>
    </lineage>
</organism>
<dbReference type="PANTHER" id="PTHR15503:SF45">
    <property type="entry name" value="RNA-DIRECTED DNA POLYMERASE HOMOLOG"/>
    <property type="match status" value="1"/>
</dbReference>
<accession>A0AAV0C3N5</accession>
<feature type="domain" description="Retrotransposon gag" evidence="2">
    <location>
        <begin position="119"/>
        <end position="214"/>
    </location>
</feature>
<dbReference type="Pfam" id="PF03732">
    <property type="entry name" value="Retrotrans_gag"/>
    <property type="match status" value="1"/>
</dbReference>
<dbReference type="Proteomes" id="UP001152523">
    <property type="component" value="Unassembled WGS sequence"/>
</dbReference>
<feature type="compositionally biased region" description="Basic and acidic residues" evidence="1">
    <location>
        <begin position="246"/>
        <end position="266"/>
    </location>
</feature>
<gene>
    <name evidence="3" type="ORF">CEPIT_LOCUS2302</name>
    <name evidence="4" type="ORF">CEPIT_LOCUS36302</name>
</gene>
<keyword evidence="5" id="KW-1185">Reference proteome</keyword>
<reference evidence="3" key="1">
    <citation type="submission" date="2022-07" db="EMBL/GenBank/DDBJ databases">
        <authorList>
            <person name="Macas J."/>
            <person name="Novak P."/>
            <person name="Neumann P."/>
        </authorList>
    </citation>
    <scope>NUCLEOTIDE SEQUENCE</scope>
</reference>
<feature type="region of interest" description="Disordered" evidence="1">
    <location>
        <begin position="244"/>
        <end position="302"/>
    </location>
</feature>
<evidence type="ECO:0000313" key="3">
    <source>
        <dbReference type="EMBL" id="CAH9065687.1"/>
    </source>
</evidence>
<dbReference type="EMBL" id="CAMAPF010000012">
    <property type="protein sequence ID" value="CAH9065687.1"/>
    <property type="molecule type" value="Genomic_DNA"/>
</dbReference>
<proteinExistence type="predicted"/>
<evidence type="ECO:0000313" key="5">
    <source>
        <dbReference type="Proteomes" id="UP001152523"/>
    </source>
</evidence>
<feature type="region of interest" description="Disordered" evidence="1">
    <location>
        <begin position="64"/>
        <end position="90"/>
    </location>
</feature>
<feature type="compositionally biased region" description="Basic and acidic residues" evidence="1">
    <location>
        <begin position="276"/>
        <end position="285"/>
    </location>
</feature>
<dbReference type="AlphaFoldDB" id="A0AAV0C3N5"/>
<evidence type="ECO:0000259" key="2">
    <source>
        <dbReference type="Pfam" id="PF03732"/>
    </source>
</evidence>
<evidence type="ECO:0000313" key="4">
    <source>
        <dbReference type="EMBL" id="CAH9137792.1"/>
    </source>
</evidence>
<evidence type="ECO:0000256" key="1">
    <source>
        <dbReference type="SAM" id="MobiDB-lite"/>
    </source>
</evidence>
<name>A0AAV0C3N5_9ASTE</name>
<dbReference type="PANTHER" id="PTHR15503">
    <property type="entry name" value="LDOC1 RELATED"/>
    <property type="match status" value="1"/>
</dbReference>
<dbReference type="InterPro" id="IPR005162">
    <property type="entry name" value="Retrotrans_gag_dom"/>
</dbReference>
<dbReference type="InterPro" id="IPR032567">
    <property type="entry name" value="RTL1-rel"/>
</dbReference>
<dbReference type="EMBL" id="CAMAPF010001001">
    <property type="protein sequence ID" value="CAH9137792.1"/>
    <property type="molecule type" value="Genomic_DNA"/>
</dbReference>